<evidence type="ECO:0000313" key="2">
    <source>
        <dbReference type="Proteomes" id="UP000267654"/>
    </source>
</evidence>
<protein>
    <submittedName>
        <fullName evidence="1">Uncharacterized protein</fullName>
    </submittedName>
</protein>
<name>A0A662DKK0_UNCAE</name>
<dbReference type="EMBL" id="QMQB01000028">
    <property type="protein sequence ID" value="RLE14649.1"/>
    <property type="molecule type" value="Genomic_DNA"/>
</dbReference>
<sequence>MYLNLFKLKLGQFFVTMWALWVSHGRRPRHSLVSPLTLLQLGLRFLAVLYFGEELTYLLAKKRLP</sequence>
<proteinExistence type="predicted"/>
<organism evidence="1 2">
    <name type="scientific">Aerophobetes bacterium</name>
    <dbReference type="NCBI Taxonomy" id="2030807"/>
    <lineage>
        <taxon>Bacteria</taxon>
        <taxon>Candidatus Aerophobota</taxon>
    </lineage>
</organism>
<comment type="caution">
    <text evidence="1">The sequence shown here is derived from an EMBL/GenBank/DDBJ whole genome shotgun (WGS) entry which is preliminary data.</text>
</comment>
<accession>A0A662DKK0</accession>
<dbReference type="AlphaFoldDB" id="A0A662DKK0"/>
<dbReference type="Proteomes" id="UP000267654">
    <property type="component" value="Unassembled WGS sequence"/>
</dbReference>
<evidence type="ECO:0000313" key="1">
    <source>
        <dbReference type="EMBL" id="RLE14649.1"/>
    </source>
</evidence>
<reference evidence="1 2" key="1">
    <citation type="submission" date="2018-06" db="EMBL/GenBank/DDBJ databases">
        <title>Extensive metabolic versatility and redundancy in microbially diverse, dynamic hydrothermal sediments.</title>
        <authorList>
            <person name="Dombrowski N."/>
            <person name="Teske A."/>
            <person name="Baker B.J."/>
        </authorList>
    </citation>
    <scope>NUCLEOTIDE SEQUENCE [LARGE SCALE GENOMIC DNA]</scope>
    <source>
        <strain evidence="1">B19_G9</strain>
    </source>
</reference>
<gene>
    <name evidence="1" type="ORF">DRI96_01145</name>
</gene>